<dbReference type="UniPathway" id="UPA00033">
    <property type="reaction ID" value="UER00038"/>
</dbReference>
<dbReference type="EMBL" id="AP012029">
    <property type="protein sequence ID" value="BAJ63272.1"/>
    <property type="molecule type" value="Genomic_DNA"/>
</dbReference>
<feature type="binding site" evidence="6">
    <location>
        <position position="271"/>
    </location>
    <ligand>
        <name>substrate</name>
    </ligand>
</feature>
<dbReference type="GO" id="GO:0008483">
    <property type="term" value="F:transaminase activity"/>
    <property type="evidence" value="ECO:0007669"/>
    <property type="project" value="UniProtKB-UniRule"/>
</dbReference>
<sequence>MMNIIELENQYTSGLYTKRPIAIVRGKGARLWDAEGKEYIDCVGGQGAANIGHANPAVAAAIAAQAQTLISCPEMFYNDRRALLEQRLCEISGFPRVFLCNSGTEANEAAIKFARLATGKSQIVACMRGFHGRTMGALSATWEKKYREPFEPLVPGFQHVPFNRPEALEEAIRENTAAFVVEIVQGEGGVNPASTEFLIRAEQLCRERGALLIVDEVQTGFGRTGKMFAYQHHPIRPDLVCLAKSIAGGFPMGAVLIGEAVGELPPQVHGSTFGGNPLACAAALASIDYMLAHHLPQRAQELGTWFLQALSQIQSPLIREVRGLGLMAGVELKQKVTPYLQALMQEGVLALPAGLTVMRFLPPLVIEPADLEIVIEVLQRVLREG</sequence>
<dbReference type="InterPro" id="IPR049704">
    <property type="entry name" value="Aminotrans_3_PPA_site"/>
</dbReference>
<dbReference type="Pfam" id="PF00202">
    <property type="entry name" value="Aminotran_3"/>
    <property type="match status" value="1"/>
</dbReference>
<dbReference type="InParanoid" id="E8N4A8"/>
<feature type="modified residue" description="N6-(pyridoxal phosphate)lysine" evidence="6">
    <location>
        <position position="244"/>
    </location>
</feature>
<name>E8N4A8_ANATU</name>
<dbReference type="InterPro" id="IPR050103">
    <property type="entry name" value="Class-III_PLP-dep_AT"/>
</dbReference>
<keyword evidence="5 6" id="KW-0663">Pyridoxal phosphate</keyword>
<comment type="function">
    <text evidence="6">Catalyzes the transfer of the amino group of L-glutamate to [LysW]-aminoadipate 6-semialdehyde, generating [LysW]-gamma-L-lysine.</text>
</comment>
<comment type="catalytic activity">
    <reaction evidence="6">
        <text>[amino-group carrier protein]-C-terminal-gamma-(L-lysyl)-L-glutamate + 2-oxoglutarate = [amino-group carrier protein]-C-terminal-N-(1-carboxy-5-oxopentan-1-yl)-L-glutamine + L-glutamate</text>
        <dbReference type="Rhea" id="RHEA:41952"/>
        <dbReference type="Rhea" id="RHEA-COMP:9714"/>
        <dbReference type="Rhea" id="RHEA-COMP:9715"/>
        <dbReference type="ChEBI" id="CHEBI:16810"/>
        <dbReference type="ChEBI" id="CHEBI:29985"/>
        <dbReference type="ChEBI" id="CHEBI:78501"/>
        <dbReference type="ChEBI" id="CHEBI:78526"/>
        <dbReference type="EC" id="2.6.1.118"/>
    </reaction>
</comment>
<keyword evidence="3 6" id="KW-0028">Amino-acid biosynthesis</keyword>
<evidence type="ECO:0000256" key="4">
    <source>
        <dbReference type="ARBA" id="ARBA00022679"/>
    </source>
</evidence>
<comment type="subcellular location">
    <subcellularLocation>
        <location evidence="6">Cytoplasm</location>
    </subcellularLocation>
</comment>
<dbReference type="PANTHER" id="PTHR11986">
    <property type="entry name" value="AMINOTRANSFERASE CLASS III"/>
    <property type="match status" value="1"/>
</dbReference>
<proteinExistence type="inferred from homology"/>
<dbReference type="InterPro" id="IPR015424">
    <property type="entry name" value="PyrdxlP-dep_Trfase"/>
</dbReference>
<dbReference type="FunFam" id="3.40.640.10:FF:000004">
    <property type="entry name" value="Acetylornithine aminotransferase"/>
    <property type="match status" value="1"/>
</dbReference>
<dbReference type="HAMAP" id="MF_02084">
    <property type="entry name" value="LysJ_aminotrans_3"/>
    <property type="match status" value="1"/>
</dbReference>
<accession>E8N4A8</accession>
<keyword evidence="8" id="KW-1185">Reference proteome</keyword>
<keyword evidence="1 6" id="KW-0963">Cytoplasm</keyword>
<dbReference type="InterPro" id="IPR004636">
    <property type="entry name" value="AcOrn/SuccOrn_fam"/>
</dbReference>
<dbReference type="InterPro" id="IPR015421">
    <property type="entry name" value="PyrdxlP-dep_Trfase_major"/>
</dbReference>
<dbReference type="GO" id="GO:0005737">
    <property type="term" value="C:cytoplasm"/>
    <property type="evidence" value="ECO:0007669"/>
    <property type="project" value="UniProtKB-SubCell"/>
</dbReference>
<comment type="pathway">
    <text evidence="6">Amino-acid biosynthesis; L-lysine biosynthesis via AAA pathway; L-lysine from L-alpha-aminoadipate (Thermus route): step 4/5.</text>
</comment>
<reference evidence="7 8" key="1">
    <citation type="submission" date="2010-12" db="EMBL/GenBank/DDBJ databases">
        <title>Whole genome sequence of Anaerolinea thermophila UNI-1.</title>
        <authorList>
            <person name="Narita-Yamada S."/>
            <person name="Kishi E."/>
            <person name="Watanabe Y."/>
            <person name="Takasaki K."/>
            <person name="Ankai A."/>
            <person name="Oguchi A."/>
            <person name="Fukui S."/>
            <person name="Takahashi M."/>
            <person name="Yashiro I."/>
            <person name="Hosoyama A."/>
            <person name="Sekiguchi Y."/>
            <person name="Hanada S."/>
            <person name="Fujita N."/>
        </authorList>
    </citation>
    <scope>NUCLEOTIDE SEQUENCE [LARGE SCALE GENOMIC DNA]</scope>
    <source>
        <strain evidence="8">DSM 14523 / JCM 11388 / NBRC 100420 / UNI-1</strain>
    </source>
</reference>
<dbReference type="GO" id="GO:0042802">
    <property type="term" value="F:identical protein binding"/>
    <property type="evidence" value="ECO:0007669"/>
    <property type="project" value="TreeGrafter"/>
</dbReference>
<dbReference type="NCBIfam" id="TIGR00707">
    <property type="entry name" value="argD"/>
    <property type="match status" value="1"/>
</dbReference>
<dbReference type="Gene3D" id="3.40.640.10">
    <property type="entry name" value="Type I PLP-dependent aspartate aminotransferase-like (Major domain)"/>
    <property type="match status" value="1"/>
</dbReference>
<dbReference type="PROSITE" id="PS00600">
    <property type="entry name" value="AA_TRANSFER_CLASS_3"/>
    <property type="match status" value="1"/>
</dbReference>
<dbReference type="Gene3D" id="3.90.1150.10">
    <property type="entry name" value="Aspartate Aminotransferase, domain 1"/>
    <property type="match status" value="1"/>
</dbReference>
<evidence type="ECO:0000256" key="1">
    <source>
        <dbReference type="ARBA" id="ARBA00022490"/>
    </source>
</evidence>
<protein>
    <recommendedName>
        <fullName evidence="6">Putative [LysW]-aminoadipate semialdehyde transaminase</fullName>
        <ecNumber evidence="6">2.6.1.118</ecNumber>
    </recommendedName>
</protein>
<comment type="subunit">
    <text evidence="6">Homodimer.</text>
</comment>
<keyword evidence="2 6" id="KW-0032">Aminotransferase</keyword>
<dbReference type="PIRSF" id="PIRSF000521">
    <property type="entry name" value="Transaminase_4ab_Lys_Orn"/>
    <property type="match status" value="1"/>
</dbReference>
<dbReference type="PANTHER" id="PTHR11986:SF79">
    <property type="entry name" value="ACETYLORNITHINE AMINOTRANSFERASE, MITOCHONDRIAL"/>
    <property type="match status" value="1"/>
</dbReference>
<feature type="binding site" evidence="6">
    <location>
        <begin position="103"/>
        <end position="104"/>
    </location>
    <ligand>
        <name>pyridoxal 5'-phosphate</name>
        <dbReference type="ChEBI" id="CHEBI:597326"/>
    </ligand>
</feature>
<dbReference type="NCBIfam" id="NF002325">
    <property type="entry name" value="PRK01278.1"/>
    <property type="match status" value="1"/>
</dbReference>
<comment type="similarity">
    <text evidence="6">Belongs to the class-III pyridoxal-phosphate-dependent aminotransferase family. LysJ subfamily.</text>
</comment>
<keyword evidence="6" id="KW-0457">Lysine biosynthesis</keyword>
<dbReference type="GO" id="GO:0030170">
    <property type="term" value="F:pyridoxal phosphate binding"/>
    <property type="evidence" value="ECO:0007669"/>
    <property type="project" value="InterPro"/>
</dbReference>
<evidence type="ECO:0000313" key="7">
    <source>
        <dbReference type="EMBL" id="BAJ63272.1"/>
    </source>
</evidence>
<feature type="binding site" evidence="6">
    <location>
        <position position="272"/>
    </location>
    <ligand>
        <name>pyridoxal 5'-phosphate</name>
        <dbReference type="ChEBI" id="CHEBI:597326"/>
    </ligand>
</feature>
<organism evidence="7 8">
    <name type="scientific">Anaerolinea thermophila (strain DSM 14523 / JCM 11388 / NBRC 100420 / UNI-1)</name>
    <dbReference type="NCBI Taxonomy" id="926569"/>
    <lineage>
        <taxon>Bacteria</taxon>
        <taxon>Bacillati</taxon>
        <taxon>Chloroflexota</taxon>
        <taxon>Anaerolineae</taxon>
        <taxon>Anaerolineales</taxon>
        <taxon>Anaerolineaceae</taxon>
        <taxon>Anaerolinea</taxon>
    </lineage>
</organism>
<dbReference type="RefSeq" id="WP_013559660.1">
    <property type="nucleotide sequence ID" value="NC_014960.1"/>
</dbReference>
<feature type="binding site" evidence="6">
    <location>
        <position position="130"/>
    </location>
    <ligand>
        <name>pyridoxal 5'-phosphate</name>
        <dbReference type="ChEBI" id="CHEBI:597326"/>
    </ligand>
</feature>
<dbReference type="Proteomes" id="UP000008922">
    <property type="component" value="Chromosome"/>
</dbReference>
<feature type="binding site" evidence="6">
    <location>
        <begin position="215"/>
        <end position="218"/>
    </location>
    <ligand>
        <name>pyridoxal 5'-phosphate</name>
        <dbReference type="ChEBI" id="CHEBI:597326"/>
    </ligand>
</feature>
<dbReference type="eggNOG" id="COG4992">
    <property type="taxonomic scope" value="Bacteria"/>
</dbReference>
<evidence type="ECO:0000256" key="6">
    <source>
        <dbReference type="HAMAP-Rule" id="MF_02084"/>
    </source>
</evidence>
<feature type="binding site" evidence="6">
    <location>
        <position position="133"/>
    </location>
    <ligand>
        <name>substrate</name>
    </ligand>
</feature>
<dbReference type="KEGG" id="atm:ANT_12380"/>
<dbReference type="CDD" id="cd00610">
    <property type="entry name" value="OAT_like"/>
    <property type="match status" value="1"/>
</dbReference>
<dbReference type="SUPFAM" id="SSF53383">
    <property type="entry name" value="PLP-dependent transferases"/>
    <property type="match status" value="1"/>
</dbReference>
<gene>
    <name evidence="7" type="primary">argD</name>
    <name evidence="6" type="synonym">lysJ</name>
    <name evidence="7" type="ordered locus">ANT_12380</name>
</gene>
<comment type="cofactor">
    <cofactor evidence="6">
        <name>pyridoxal 5'-phosphate</name>
        <dbReference type="ChEBI" id="CHEBI:597326"/>
    </cofactor>
    <text evidence="6">Binds 1 pyridoxal phosphate per subunit.</text>
</comment>
<dbReference type="InterPro" id="IPR015422">
    <property type="entry name" value="PyrdxlP-dep_Trfase_small"/>
</dbReference>
<dbReference type="EC" id="2.6.1.118" evidence="6"/>
<dbReference type="InterPro" id="IPR005814">
    <property type="entry name" value="Aminotrans_3"/>
</dbReference>
<evidence type="ECO:0000256" key="3">
    <source>
        <dbReference type="ARBA" id="ARBA00022605"/>
    </source>
</evidence>
<keyword evidence="4 6" id="KW-0808">Transferase</keyword>
<evidence type="ECO:0000313" key="8">
    <source>
        <dbReference type="Proteomes" id="UP000008922"/>
    </source>
</evidence>
<dbReference type="GO" id="GO:0006526">
    <property type="term" value="P:L-arginine biosynthetic process"/>
    <property type="evidence" value="ECO:0007669"/>
    <property type="project" value="UniProtKB-ARBA"/>
</dbReference>
<evidence type="ECO:0000256" key="5">
    <source>
        <dbReference type="ARBA" id="ARBA00022898"/>
    </source>
</evidence>
<dbReference type="InterPro" id="IPR037537">
    <property type="entry name" value="LysJ"/>
</dbReference>
<dbReference type="HOGENOM" id="CLU_016922_10_0_0"/>
<evidence type="ECO:0000256" key="2">
    <source>
        <dbReference type="ARBA" id="ARBA00022576"/>
    </source>
</evidence>
<dbReference type="STRING" id="926569.ANT_12380"/>
<dbReference type="AlphaFoldDB" id="E8N4A8"/>
<dbReference type="GO" id="GO:0019878">
    <property type="term" value="P:lysine biosynthetic process via aminoadipic acid"/>
    <property type="evidence" value="ECO:0007669"/>
    <property type="project" value="UniProtKB-UniRule"/>
</dbReference>